<name>A0A2M6WW86_9BACT</name>
<evidence type="ECO:0000256" key="2">
    <source>
        <dbReference type="SAM" id="Phobius"/>
    </source>
</evidence>
<protein>
    <submittedName>
        <fullName evidence="3">Uncharacterized protein</fullName>
    </submittedName>
</protein>
<feature type="compositionally biased region" description="Polar residues" evidence="1">
    <location>
        <begin position="386"/>
        <end position="410"/>
    </location>
</feature>
<keyword evidence="2" id="KW-0472">Membrane</keyword>
<feature type="compositionally biased region" description="Polar residues" evidence="1">
    <location>
        <begin position="47"/>
        <end position="63"/>
    </location>
</feature>
<evidence type="ECO:0000313" key="3">
    <source>
        <dbReference type="EMBL" id="PIT97050.1"/>
    </source>
</evidence>
<feature type="compositionally biased region" description="Polar residues" evidence="1">
    <location>
        <begin position="1"/>
        <end position="19"/>
    </location>
</feature>
<evidence type="ECO:0000313" key="4">
    <source>
        <dbReference type="Proteomes" id="UP000228596"/>
    </source>
</evidence>
<evidence type="ECO:0000256" key="1">
    <source>
        <dbReference type="SAM" id="MobiDB-lite"/>
    </source>
</evidence>
<dbReference type="Proteomes" id="UP000228596">
    <property type="component" value="Unassembled WGS sequence"/>
</dbReference>
<keyword evidence="2" id="KW-0812">Transmembrane</keyword>
<comment type="caution">
    <text evidence="3">The sequence shown here is derived from an EMBL/GenBank/DDBJ whole genome shotgun (WGS) entry which is preliminary data.</text>
</comment>
<feature type="transmembrane region" description="Helical" evidence="2">
    <location>
        <begin position="227"/>
        <end position="245"/>
    </location>
</feature>
<feature type="compositionally biased region" description="Polar residues" evidence="1">
    <location>
        <begin position="126"/>
        <end position="139"/>
    </location>
</feature>
<dbReference type="AlphaFoldDB" id="A0A2M6WW86"/>
<feature type="region of interest" description="Disordered" evidence="1">
    <location>
        <begin position="1"/>
        <end position="139"/>
    </location>
</feature>
<reference evidence="4" key="1">
    <citation type="submission" date="2017-09" db="EMBL/GenBank/DDBJ databases">
        <title>Depth-based differentiation of microbial function through sediment-hosted aquifers and enrichment of novel symbionts in the deep terrestrial subsurface.</title>
        <authorList>
            <person name="Probst A.J."/>
            <person name="Ladd B."/>
            <person name="Jarett J.K."/>
            <person name="Geller-Mcgrath D.E."/>
            <person name="Sieber C.M.K."/>
            <person name="Emerson J.B."/>
            <person name="Anantharaman K."/>
            <person name="Thomas B.C."/>
            <person name="Malmstrom R."/>
            <person name="Stieglmeier M."/>
            <person name="Klingl A."/>
            <person name="Woyke T."/>
            <person name="Ryan C.M."/>
            <person name="Banfield J.F."/>
        </authorList>
    </citation>
    <scope>NUCLEOTIDE SEQUENCE [LARGE SCALE GENOMIC DNA]</scope>
</reference>
<sequence>MDTPNSSSFNDESQAANNKTDTKKIPLSDPIEQSPLEQRSGDFKTPAETSPESNVGNASNVQSEPDAVIPPTSPGLNETPSSPARDVNQAPPQTEDTDLFLQSILNDKKTEPPKTDTTPGGYNPPEQAQQEVPINSQNVSSATNVDLAGPATNVPENQQGTANVASEQTQGPINPAAPTDLTGAQPQQSTGPTMQDIVPADKNAKTNDKDNIFAGNQPPKGGSSLKIIGAIIIGLIIIGIVFYLYSAFFSGKSATVSPQNAALTSPAASQSSSGLNTNDTKRKEDITKIQSALEKYKTATGSYPQASNIIFLSDPGNVLSVALIPDYLSALPSDPDPLRKYGYKSDGSTYELTAVFDSADDPNVKVEGNLNVYTLTPSSPSSDTTVQATDTSTASDSNAINYNNGSLPQE</sequence>
<feature type="compositionally biased region" description="Polar residues" evidence="1">
    <location>
        <begin position="163"/>
        <end position="172"/>
    </location>
</feature>
<feature type="compositionally biased region" description="Polar residues" evidence="1">
    <location>
        <begin position="182"/>
        <end position="193"/>
    </location>
</feature>
<organism evidence="3 4">
    <name type="scientific">Candidatus Berkelbacteria bacterium CG10_big_fil_rev_8_21_14_0_10_41_12</name>
    <dbReference type="NCBI Taxonomy" id="1974513"/>
    <lineage>
        <taxon>Bacteria</taxon>
        <taxon>Candidatus Berkelbacteria</taxon>
    </lineage>
</organism>
<accession>A0A2M6WW86</accession>
<gene>
    <name evidence="3" type="ORF">COT77_03655</name>
</gene>
<feature type="compositionally biased region" description="Basic and acidic residues" evidence="1">
    <location>
        <begin position="202"/>
        <end position="211"/>
    </location>
</feature>
<feature type="region of interest" description="Disordered" evidence="1">
    <location>
        <begin position="163"/>
        <end position="219"/>
    </location>
</feature>
<dbReference type="Gene3D" id="3.30.700.10">
    <property type="entry name" value="Glycoprotein, Type 4 Pilin"/>
    <property type="match status" value="1"/>
</dbReference>
<proteinExistence type="predicted"/>
<dbReference type="EMBL" id="PEZV01000041">
    <property type="protein sequence ID" value="PIT97050.1"/>
    <property type="molecule type" value="Genomic_DNA"/>
</dbReference>
<feature type="compositionally biased region" description="Low complexity" evidence="1">
    <location>
        <begin position="375"/>
        <end position="385"/>
    </location>
</feature>
<keyword evidence="2" id="KW-1133">Transmembrane helix</keyword>
<feature type="region of interest" description="Disordered" evidence="1">
    <location>
        <begin position="375"/>
        <end position="410"/>
    </location>
</feature>